<dbReference type="VEuPathDB" id="FungiDB:MGYG_04741"/>
<protein>
    <submittedName>
        <fullName evidence="2">Uncharacterized protein</fullName>
    </submittedName>
</protein>
<reference evidence="3" key="1">
    <citation type="journal article" date="2012" name="MBio">
        <title>Comparative genome analysis of Trichophyton rubrum and related dermatophytes reveals candidate genes involved in infection.</title>
        <authorList>
            <person name="Martinez D.A."/>
            <person name="Oliver B.G."/>
            <person name="Graeser Y."/>
            <person name="Goldberg J.M."/>
            <person name="Li W."/>
            <person name="Martinez-Rossi N.M."/>
            <person name="Monod M."/>
            <person name="Shelest E."/>
            <person name="Barton R.C."/>
            <person name="Birch E."/>
            <person name="Brakhage A.A."/>
            <person name="Chen Z."/>
            <person name="Gurr S.J."/>
            <person name="Heiman D."/>
            <person name="Heitman J."/>
            <person name="Kosti I."/>
            <person name="Rossi A."/>
            <person name="Saif S."/>
            <person name="Samalova M."/>
            <person name="Saunders C.W."/>
            <person name="Shea T."/>
            <person name="Summerbell R.C."/>
            <person name="Xu J."/>
            <person name="Young S."/>
            <person name="Zeng Q."/>
            <person name="Birren B.W."/>
            <person name="Cuomo C.A."/>
            <person name="White T.C."/>
        </authorList>
    </citation>
    <scope>NUCLEOTIDE SEQUENCE [LARGE SCALE GENOMIC DNA]</scope>
    <source>
        <strain evidence="3">ATCC MYA-4604 / CBS 118893</strain>
    </source>
</reference>
<feature type="region of interest" description="Disordered" evidence="1">
    <location>
        <begin position="1"/>
        <end position="108"/>
    </location>
</feature>
<accession>E4UWI4</accession>
<name>E4UWI4_ARTGP</name>
<dbReference type="InParanoid" id="E4UWI4"/>
<evidence type="ECO:0000313" key="2">
    <source>
        <dbReference type="EMBL" id="EFR01740.1"/>
    </source>
</evidence>
<dbReference type="RefSeq" id="XP_003172151.1">
    <property type="nucleotide sequence ID" value="XM_003172103.1"/>
</dbReference>
<evidence type="ECO:0000256" key="1">
    <source>
        <dbReference type="SAM" id="MobiDB-lite"/>
    </source>
</evidence>
<dbReference type="HOGENOM" id="CLU_2196312_0_0_1"/>
<organism evidence="3">
    <name type="scientific">Arthroderma gypseum (strain ATCC MYA-4604 / CBS 118893)</name>
    <name type="common">Microsporum gypseum</name>
    <dbReference type="NCBI Taxonomy" id="535722"/>
    <lineage>
        <taxon>Eukaryota</taxon>
        <taxon>Fungi</taxon>
        <taxon>Dikarya</taxon>
        <taxon>Ascomycota</taxon>
        <taxon>Pezizomycotina</taxon>
        <taxon>Eurotiomycetes</taxon>
        <taxon>Eurotiomycetidae</taxon>
        <taxon>Onygenales</taxon>
        <taxon>Arthrodermataceae</taxon>
        <taxon>Nannizzia</taxon>
    </lineage>
</organism>
<keyword evidence="3" id="KW-1185">Reference proteome</keyword>
<gene>
    <name evidence="2" type="ORF">MGYG_04741</name>
</gene>
<dbReference type="Proteomes" id="UP000002669">
    <property type="component" value="Unassembled WGS sequence"/>
</dbReference>
<feature type="compositionally biased region" description="Gly residues" evidence="1">
    <location>
        <begin position="91"/>
        <end position="101"/>
    </location>
</feature>
<evidence type="ECO:0000313" key="3">
    <source>
        <dbReference type="Proteomes" id="UP000002669"/>
    </source>
</evidence>
<sequence length="108" mass="11701">MASKNNILKRQQRQHQRLRGMGEDLSRRRPPPPLPPDYANGRAGREILAEQSSRKIGCHRAPPSTSPPTPEGQDEGQTRRKAKIRGEEKGGGGGIEGGRSGGDVTPKT</sequence>
<proteinExistence type="predicted"/>
<dbReference type="GeneID" id="10027419"/>
<dbReference type="EMBL" id="DS989825">
    <property type="protein sequence ID" value="EFR01740.1"/>
    <property type="molecule type" value="Genomic_DNA"/>
</dbReference>
<dbReference type="AlphaFoldDB" id="E4UWI4"/>